<feature type="compositionally biased region" description="Low complexity" evidence="1">
    <location>
        <begin position="289"/>
        <end position="312"/>
    </location>
</feature>
<feature type="compositionally biased region" description="Low complexity" evidence="1">
    <location>
        <begin position="486"/>
        <end position="506"/>
    </location>
</feature>
<organism evidence="2 3">
    <name type="scientific">Pristionchus pacificus</name>
    <name type="common">Parasitic nematode worm</name>
    <dbReference type="NCBI Taxonomy" id="54126"/>
    <lineage>
        <taxon>Eukaryota</taxon>
        <taxon>Metazoa</taxon>
        <taxon>Ecdysozoa</taxon>
        <taxon>Nematoda</taxon>
        <taxon>Chromadorea</taxon>
        <taxon>Rhabditida</taxon>
        <taxon>Rhabditina</taxon>
        <taxon>Diplogasteromorpha</taxon>
        <taxon>Diplogasteroidea</taxon>
        <taxon>Neodiplogasteridae</taxon>
        <taxon>Pristionchus</taxon>
    </lineage>
</organism>
<name>A0A2A6BPT2_PRIPA</name>
<feature type="compositionally biased region" description="Pro residues" evidence="1">
    <location>
        <begin position="507"/>
        <end position="516"/>
    </location>
</feature>
<accession>A0A2A6BPT2</accession>
<dbReference type="EnsemblMetazoa" id="PPA36745.1">
    <property type="protein sequence ID" value="PPA36745.1"/>
    <property type="gene ID" value="WBGene00275114"/>
</dbReference>
<feature type="region of interest" description="Disordered" evidence="1">
    <location>
        <begin position="475"/>
        <end position="557"/>
    </location>
</feature>
<feature type="region of interest" description="Disordered" evidence="1">
    <location>
        <begin position="699"/>
        <end position="743"/>
    </location>
</feature>
<reference evidence="3" key="1">
    <citation type="journal article" date="2008" name="Nat. Genet.">
        <title>The Pristionchus pacificus genome provides a unique perspective on nematode lifestyle and parasitism.</title>
        <authorList>
            <person name="Dieterich C."/>
            <person name="Clifton S.W."/>
            <person name="Schuster L.N."/>
            <person name="Chinwalla A."/>
            <person name="Delehaunty K."/>
            <person name="Dinkelacker I."/>
            <person name="Fulton L."/>
            <person name="Fulton R."/>
            <person name="Godfrey J."/>
            <person name="Minx P."/>
            <person name="Mitreva M."/>
            <person name="Roeseler W."/>
            <person name="Tian H."/>
            <person name="Witte H."/>
            <person name="Yang S.P."/>
            <person name="Wilson R.K."/>
            <person name="Sommer R.J."/>
        </authorList>
    </citation>
    <scope>NUCLEOTIDE SEQUENCE [LARGE SCALE GENOMIC DNA]</scope>
    <source>
        <strain evidence="3">PS312</strain>
    </source>
</reference>
<proteinExistence type="predicted"/>
<sequence length="743" mass="83935">QSVAHTVASRCERKVVGAIVRLAEHTCPSSDEFIASGEATAPCEESRREWRKEKSETVCNGEPEVSEFHSRFPVSHRLSMTATTCDQVCTIIDGAQPSTLPKLEPFDPIDMIEAVAHMQGGQPARSVKIESTEVKVEKSCEEEKTERWTVRVKIGAKAAARLKRILNSQPISLQRLGMSGVRLNSKGEMINAYKKIKSAVVSSQQSVQFPPCRLPQAPALVNLLNTSQITPPSIRSLSQSPFTPGGSGVSPTGVSPPFPSARLQNGMFQQANPPNQHRAQLNQRNHMNHQPMQHQQPNMQLQQPQVQQMQLQSAHQNHQPHNFSYHLQHQQQLIDPLRQEHIRQRRNEMQQRLNQGLPSAGVAGAPGSRPPLRPMFPVHQKRMISSRAKAHPKQPREPHPPRNEASRRNTKEKEQAEQVQRILQGIHEDMRKQQQQQQQQQIRTPPSNSLDENDEDGRSSSPEIVSVLNTTSAPSPIQQFQHHKLPQVQRPQMQSQRQQHQQQLLMRPPPPTPAPTPYEHGERAPNGTSTTQRQQPHQSPLHPQPLPQRNTPDTAAQNTGASEVWDYFADLDEIMPMGYSATPRDEFVGEGPFRSAPKLLNENHDVPKQKLQPRVLPKEQKQQRQRNWLDNNGNKRVHDHSTNRVPDSTPSDVAARARMLVQQGGRVSYDAAYQHKMPTQRPNDRTAQQPIMLEQQENGGIYGAPTQHKMTSPTRNEVRDQQLLRSMQSISRREQMRSPPPPV</sequence>
<evidence type="ECO:0000313" key="2">
    <source>
        <dbReference type="EnsemblMetazoa" id="PPA36745.1"/>
    </source>
</evidence>
<feature type="compositionally biased region" description="Basic residues" evidence="1">
    <location>
        <begin position="383"/>
        <end position="393"/>
    </location>
</feature>
<gene>
    <name evidence="2" type="primary">WBGene00275114</name>
</gene>
<dbReference type="Proteomes" id="UP000005239">
    <property type="component" value="Unassembled WGS sequence"/>
</dbReference>
<feature type="compositionally biased region" description="Low complexity" evidence="1">
    <location>
        <begin position="240"/>
        <end position="253"/>
    </location>
</feature>
<keyword evidence="3" id="KW-1185">Reference proteome</keyword>
<evidence type="ECO:0000256" key="1">
    <source>
        <dbReference type="SAM" id="MobiDB-lite"/>
    </source>
</evidence>
<reference evidence="2" key="2">
    <citation type="submission" date="2022-06" db="UniProtKB">
        <authorList>
            <consortium name="EnsemblMetazoa"/>
        </authorList>
    </citation>
    <scope>IDENTIFICATION</scope>
    <source>
        <strain evidence="2">PS312</strain>
    </source>
</reference>
<accession>A0A8R1YUJ1</accession>
<evidence type="ECO:0000313" key="3">
    <source>
        <dbReference type="Proteomes" id="UP000005239"/>
    </source>
</evidence>
<feature type="region of interest" description="Disordered" evidence="1">
    <location>
        <begin position="289"/>
        <end position="318"/>
    </location>
</feature>
<feature type="compositionally biased region" description="Low complexity" evidence="1">
    <location>
        <begin position="532"/>
        <end position="541"/>
    </location>
</feature>
<dbReference type="AlphaFoldDB" id="A0A2A6BPT2"/>
<feature type="region of interest" description="Disordered" evidence="1">
    <location>
        <begin position="383"/>
        <end position="462"/>
    </location>
</feature>
<feature type="compositionally biased region" description="Polar residues" evidence="1">
    <location>
        <begin position="262"/>
        <end position="275"/>
    </location>
</feature>
<feature type="region of interest" description="Disordered" evidence="1">
    <location>
        <begin position="600"/>
        <end position="651"/>
    </location>
</feature>
<feature type="region of interest" description="Disordered" evidence="1">
    <location>
        <begin position="232"/>
        <end position="275"/>
    </location>
</feature>
<feature type="compositionally biased region" description="Basic and acidic residues" evidence="1">
    <location>
        <begin position="394"/>
        <end position="416"/>
    </location>
</feature>
<protein>
    <submittedName>
        <fullName evidence="2">Uncharacterized protein</fullName>
    </submittedName>
</protein>
<feature type="compositionally biased region" description="Polar residues" evidence="1">
    <location>
        <begin position="625"/>
        <end position="634"/>
    </location>
</feature>